<sequence>MTTSNNEFKITSLEIERRHLVNKINLIDEKEFISINNKINNNIKDLEEKYEQLDDVASPIAKNEYLKGLIKTTNVEKSFENILGTIQGVAKCTLDAFKANGENLEDILKLMKILVSIENDLYKQLEDNDCSKENIANLLYDFCSQYNIDSLAIEGLFEQSFKRTITLKTRINDLREEILERISKYEEKFDHFDETIQKKEKEFASYFDCKTTEYKKQLEFCIKDSLIIIDKYRDELNSVIHSYKQEIESVKYYLMDSIKQYNTEVSKQHNIKFEQLERENLELKDQVNVLNQNIFKLQNRLIWNFTISIIITIIIAISLITYFLT</sequence>
<reference evidence="3 4" key="1">
    <citation type="submission" date="2018-09" db="EMBL/GenBank/DDBJ databases">
        <title>Murine metabolic-syndrome-specific gut microbial biobank.</title>
        <authorList>
            <person name="Liu C."/>
        </authorList>
    </citation>
    <scope>NUCLEOTIDE SEQUENCE [LARGE SCALE GENOMIC DNA]</scope>
    <source>
        <strain evidence="3 4">8-P5</strain>
    </source>
</reference>
<feature type="coiled-coil region" evidence="1">
    <location>
        <begin position="168"/>
        <end position="202"/>
    </location>
</feature>
<dbReference type="EMBL" id="RAYI01000001">
    <property type="protein sequence ID" value="RLT75054.1"/>
    <property type="molecule type" value="Genomic_DNA"/>
</dbReference>
<organism evidence="3 4">
    <name type="scientific">Parabacteroides distasonis</name>
    <dbReference type="NCBI Taxonomy" id="823"/>
    <lineage>
        <taxon>Bacteria</taxon>
        <taxon>Pseudomonadati</taxon>
        <taxon>Bacteroidota</taxon>
        <taxon>Bacteroidia</taxon>
        <taxon>Bacteroidales</taxon>
        <taxon>Tannerellaceae</taxon>
        <taxon>Parabacteroides</taxon>
    </lineage>
</organism>
<evidence type="ECO:0000313" key="3">
    <source>
        <dbReference type="EMBL" id="RLT75054.1"/>
    </source>
</evidence>
<evidence type="ECO:0000256" key="1">
    <source>
        <dbReference type="SAM" id="Coils"/>
    </source>
</evidence>
<keyword evidence="2" id="KW-0472">Membrane</keyword>
<protein>
    <submittedName>
        <fullName evidence="3">Uncharacterized protein</fullName>
    </submittedName>
</protein>
<evidence type="ECO:0000313" key="4">
    <source>
        <dbReference type="Proteomes" id="UP000278164"/>
    </source>
</evidence>
<evidence type="ECO:0000256" key="2">
    <source>
        <dbReference type="SAM" id="Phobius"/>
    </source>
</evidence>
<feature type="coiled-coil region" evidence="1">
    <location>
        <begin position="266"/>
        <end position="300"/>
    </location>
</feature>
<dbReference type="Proteomes" id="UP000278164">
    <property type="component" value="Unassembled WGS sequence"/>
</dbReference>
<accession>A0A3L7ZT38</accession>
<dbReference type="AlphaFoldDB" id="A0A3L7ZT38"/>
<dbReference type="RefSeq" id="WP_121734544.1">
    <property type="nucleotide sequence ID" value="NZ_QXXG01000001.1"/>
</dbReference>
<comment type="caution">
    <text evidence="3">The sequence shown here is derived from an EMBL/GenBank/DDBJ whole genome shotgun (WGS) entry which is preliminary data.</text>
</comment>
<keyword evidence="2" id="KW-0812">Transmembrane</keyword>
<proteinExistence type="predicted"/>
<name>A0A3L7ZT38_PARDI</name>
<feature type="transmembrane region" description="Helical" evidence="2">
    <location>
        <begin position="301"/>
        <end position="324"/>
    </location>
</feature>
<gene>
    <name evidence="3" type="ORF">D7V78_00575</name>
</gene>
<keyword evidence="2" id="KW-1133">Transmembrane helix</keyword>
<feature type="coiled-coil region" evidence="1">
    <location>
        <begin position="29"/>
        <end position="56"/>
    </location>
</feature>
<keyword evidence="1" id="KW-0175">Coiled coil</keyword>